<dbReference type="Gene3D" id="1.10.530.10">
    <property type="match status" value="1"/>
</dbReference>
<dbReference type="PANTHER" id="PTHR37423:SF2">
    <property type="entry name" value="MEMBRANE-BOUND LYTIC MUREIN TRANSGLYCOSYLASE C"/>
    <property type="match status" value="1"/>
</dbReference>
<comment type="similarity">
    <text evidence="1">Belongs to the transglycosylase Slt family.</text>
</comment>
<dbReference type="Proteomes" id="UP000025241">
    <property type="component" value="Chromosome I"/>
</dbReference>
<dbReference type="EMBL" id="HG322950">
    <property type="protein sequence ID" value="CDF82130.1"/>
    <property type="molecule type" value="Genomic_DNA"/>
</dbReference>
<dbReference type="InterPro" id="IPR008258">
    <property type="entry name" value="Transglycosylase_SLT_dom_1"/>
</dbReference>
<dbReference type="PATRIC" id="fig|1301098.3.peg.766"/>
<keyword evidence="4" id="KW-1185">Reference proteome</keyword>
<dbReference type="AlphaFoldDB" id="A0A024HAQ9"/>
<dbReference type="InterPro" id="IPR023346">
    <property type="entry name" value="Lysozyme-like_dom_sf"/>
</dbReference>
<dbReference type="KEGG" id="pkc:PKB_0762"/>
<gene>
    <name evidence="3" type="ORF">PKB_0762</name>
</gene>
<proteinExistence type="inferred from homology"/>
<dbReference type="PANTHER" id="PTHR37423">
    <property type="entry name" value="SOLUBLE LYTIC MUREIN TRANSGLYCOSYLASE-RELATED"/>
    <property type="match status" value="1"/>
</dbReference>
<evidence type="ECO:0000313" key="3">
    <source>
        <dbReference type="EMBL" id="CDF82130.1"/>
    </source>
</evidence>
<dbReference type="STRING" id="1301098.PKB_0762"/>
<dbReference type="Pfam" id="PF01464">
    <property type="entry name" value="SLT"/>
    <property type="match status" value="1"/>
</dbReference>
<reference evidence="3 4" key="1">
    <citation type="submission" date="2013-03" db="EMBL/GenBank/DDBJ databases">
        <authorList>
            <person name="Linke B."/>
        </authorList>
    </citation>
    <scope>NUCLEOTIDE SEQUENCE [LARGE SCALE GENOMIC DNA]</scope>
    <source>
        <strain evidence="3 4">B13</strain>
    </source>
</reference>
<reference evidence="3 4" key="2">
    <citation type="submission" date="2014-05" db="EMBL/GenBank/DDBJ databases">
        <title>Genome sequence of the 3-chlorobenzoate degrading bacterium Pseudomonas knackmussii B13 shows multiple evidence for horizontal gene transfer.</title>
        <authorList>
            <person name="Miyazaki R."/>
            <person name="Bertelli C."/>
            <person name="Falquet L."/>
            <person name="Robinson-Rechavi M."/>
            <person name="Gharib W."/>
            <person name="Roy S."/>
            <person name="Van der Meer J.R."/>
        </authorList>
    </citation>
    <scope>NUCLEOTIDE SEQUENCE [LARGE SCALE GENOMIC DNA]</scope>
    <source>
        <strain evidence="3 4">B13</strain>
    </source>
</reference>
<evidence type="ECO:0000259" key="2">
    <source>
        <dbReference type="Pfam" id="PF01464"/>
    </source>
</evidence>
<accession>A0A024HAQ9</accession>
<evidence type="ECO:0000256" key="1">
    <source>
        <dbReference type="ARBA" id="ARBA00007734"/>
    </source>
</evidence>
<organism evidence="3 4">
    <name type="scientific">Pseudomonas knackmussii (strain DSM 6978 / CCUG 54928 / LMG 23759 / B13)</name>
    <dbReference type="NCBI Taxonomy" id="1301098"/>
    <lineage>
        <taxon>Bacteria</taxon>
        <taxon>Pseudomonadati</taxon>
        <taxon>Pseudomonadota</taxon>
        <taxon>Gammaproteobacteria</taxon>
        <taxon>Pseudomonadales</taxon>
        <taxon>Pseudomonadaceae</taxon>
        <taxon>Pseudomonas</taxon>
    </lineage>
</organism>
<evidence type="ECO:0000313" key="4">
    <source>
        <dbReference type="Proteomes" id="UP000025241"/>
    </source>
</evidence>
<dbReference type="SUPFAM" id="SSF53955">
    <property type="entry name" value="Lysozyme-like"/>
    <property type="match status" value="1"/>
</dbReference>
<dbReference type="HOGENOM" id="CLU_092742_0_0_6"/>
<name>A0A024HAQ9_PSEKB</name>
<feature type="domain" description="Transglycosylase SLT" evidence="2">
    <location>
        <begin position="71"/>
        <end position="174"/>
    </location>
</feature>
<dbReference type="eggNOG" id="COG0741">
    <property type="taxonomic scope" value="Bacteria"/>
</dbReference>
<protein>
    <submittedName>
        <fullName evidence="3">Transglycosylase</fullName>
    </submittedName>
</protein>
<sequence length="228" mass="25811">MRFLRLLWWVCCEEPRLPLYALVAIFLMVWSLLHGAPACAQDRIPAQAEQYHRTLVRAAQAEWGLSAPIATFAGQIHQESRWRADARSPVGALGLSQFMPGTAEWISGLYPAALGANQPLNPGWALRALVAYDRYLYAQNQATSECHRWGFVLSAYNGGQGWVNRDRRLASASGADQLAWFDSVERFNAGRSAANFRENRDYPRLILLRYERLYTTWGDGVCAERYVL</sequence>